<dbReference type="Pfam" id="PF13560">
    <property type="entry name" value="HTH_31"/>
    <property type="match status" value="1"/>
</dbReference>
<dbReference type="CDD" id="cd00093">
    <property type="entry name" value="HTH_XRE"/>
    <property type="match status" value="1"/>
</dbReference>
<organism evidence="2 3">
    <name type="scientific">Actinosynnema pretiosum</name>
    <dbReference type="NCBI Taxonomy" id="42197"/>
    <lineage>
        <taxon>Bacteria</taxon>
        <taxon>Bacillati</taxon>
        <taxon>Actinomycetota</taxon>
        <taxon>Actinomycetes</taxon>
        <taxon>Pseudonocardiales</taxon>
        <taxon>Pseudonocardiaceae</taxon>
        <taxon>Actinosynnema</taxon>
    </lineage>
</organism>
<dbReference type="KEGG" id="apre:CNX65_09165"/>
<dbReference type="SMART" id="SM00530">
    <property type="entry name" value="HTH_XRE"/>
    <property type="match status" value="1"/>
</dbReference>
<gene>
    <name evidence="2" type="ORF">CNX65_09165</name>
</gene>
<sequence length="290" mass="31792">MTRFEEFVRDEYARGRSVHALTTLTGRSARSIGRVLQAGGDSMRGIGEQGGGVVVGFGDARSLRLSKREELATLLHACRAHAQLSGRVAGERAGMSQSKVSKLENSRIVPKVSDVLRLVEGYQVSGEVKERALRLAEQVAEEERRREAVLNRTESRAQAQVARAEQAAEVIKVYAATAVPALPAENTRTRSVHVVVPEGVARCPRQGNRIRTSDGGKVQFGVLPFASLEAGADTGFRVLDDRMVVVELLSGSVVITDREDVRSHVAYFDRMHDLARVGREMWELMGWNCA</sequence>
<dbReference type="PROSITE" id="PS50943">
    <property type="entry name" value="HTH_CROC1"/>
    <property type="match status" value="1"/>
</dbReference>
<name>A0A290Z383_9PSEU</name>
<keyword evidence="3" id="KW-1185">Reference proteome</keyword>
<dbReference type="Proteomes" id="UP000218505">
    <property type="component" value="Chromosome"/>
</dbReference>
<dbReference type="GO" id="GO:0003677">
    <property type="term" value="F:DNA binding"/>
    <property type="evidence" value="ECO:0007669"/>
    <property type="project" value="InterPro"/>
</dbReference>
<accession>A0A290Z383</accession>
<proteinExistence type="predicted"/>
<dbReference type="InterPro" id="IPR001387">
    <property type="entry name" value="Cro/C1-type_HTH"/>
</dbReference>
<feature type="domain" description="HTH cro/C1-type" evidence="1">
    <location>
        <begin position="91"/>
        <end position="128"/>
    </location>
</feature>
<evidence type="ECO:0000313" key="3">
    <source>
        <dbReference type="Proteomes" id="UP000218505"/>
    </source>
</evidence>
<protein>
    <recommendedName>
        <fullName evidence="1">HTH cro/C1-type domain-containing protein</fullName>
    </recommendedName>
</protein>
<evidence type="ECO:0000259" key="1">
    <source>
        <dbReference type="PROSITE" id="PS50943"/>
    </source>
</evidence>
<dbReference type="EMBL" id="CP023445">
    <property type="protein sequence ID" value="ATE53444.1"/>
    <property type="molecule type" value="Genomic_DNA"/>
</dbReference>
<dbReference type="RefSeq" id="WP_096492386.1">
    <property type="nucleotide sequence ID" value="NZ_CP023445.1"/>
</dbReference>
<evidence type="ECO:0000313" key="2">
    <source>
        <dbReference type="EMBL" id="ATE53444.1"/>
    </source>
</evidence>
<dbReference type="AlphaFoldDB" id="A0A290Z383"/>
<dbReference type="SUPFAM" id="SSF47413">
    <property type="entry name" value="lambda repressor-like DNA-binding domains"/>
    <property type="match status" value="1"/>
</dbReference>
<dbReference type="InterPro" id="IPR010982">
    <property type="entry name" value="Lambda_DNA-bd_dom_sf"/>
</dbReference>
<reference evidence="2" key="1">
    <citation type="submission" date="2017-09" db="EMBL/GenBank/DDBJ databases">
        <title>Complete Genome Sequence of ansamitocin-producing Bacterium Actinosynnema pretiosum X47.</title>
        <authorList>
            <person name="Cao G."/>
            <person name="Zong G."/>
            <person name="Zhong C."/>
            <person name="Fu J."/>
        </authorList>
    </citation>
    <scope>NUCLEOTIDE SEQUENCE [LARGE SCALE GENOMIC DNA]</scope>
    <source>
        <strain evidence="2">X47</strain>
    </source>
</reference>
<dbReference type="Gene3D" id="1.10.260.40">
    <property type="entry name" value="lambda repressor-like DNA-binding domains"/>
    <property type="match status" value="1"/>
</dbReference>